<gene>
    <name evidence="2" type="ORF">OCBIM_22015627mg</name>
</gene>
<evidence type="ECO:0000313" key="2">
    <source>
        <dbReference type="EMBL" id="KOF88058.1"/>
    </source>
</evidence>
<organism evidence="2">
    <name type="scientific">Octopus bimaculoides</name>
    <name type="common">California two-spotted octopus</name>
    <dbReference type="NCBI Taxonomy" id="37653"/>
    <lineage>
        <taxon>Eukaryota</taxon>
        <taxon>Metazoa</taxon>
        <taxon>Spiralia</taxon>
        <taxon>Lophotrochozoa</taxon>
        <taxon>Mollusca</taxon>
        <taxon>Cephalopoda</taxon>
        <taxon>Coleoidea</taxon>
        <taxon>Octopodiformes</taxon>
        <taxon>Octopoda</taxon>
        <taxon>Incirrata</taxon>
        <taxon>Octopodidae</taxon>
        <taxon>Octopus</taxon>
    </lineage>
</organism>
<protein>
    <recommendedName>
        <fullName evidence="1">DUF6451 domain-containing protein</fullName>
    </recommendedName>
</protein>
<accession>A0A0L8HFL7</accession>
<dbReference type="EMBL" id="KQ418269">
    <property type="protein sequence ID" value="KOF88058.1"/>
    <property type="molecule type" value="Genomic_DNA"/>
</dbReference>
<dbReference type="AlphaFoldDB" id="A0A0L8HFL7"/>
<reference evidence="2" key="1">
    <citation type="submission" date="2015-07" db="EMBL/GenBank/DDBJ databases">
        <title>MeaNS - Measles Nucleotide Surveillance Program.</title>
        <authorList>
            <person name="Tran T."/>
            <person name="Druce J."/>
        </authorList>
    </citation>
    <scope>NUCLEOTIDE SEQUENCE</scope>
    <source>
        <strain evidence="2">UCB-OBI-ISO-001</strain>
        <tissue evidence="2">Gonad</tissue>
    </source>
</reference>
<feature type="domain" description="DUF6451" evidence="1">
    <location>
        <begin position="103"/>
        <end position="134"/>
    </location>
</feature>
<evidence type="ECO:0000259" key="1">
    <source>
        <dbReference type="Pfam" id="PF20049"/>
    </source>
</evidence>
<name>A0A0L8HFL7_OCTBM</name>
<proteinExistence type="predicted"/>
<dbReference type="InterPro" id="IPR045609">
    <property type="entry name" value="DUF6451"/>
</dbReference>
<sequence length="175" mass="20219">MKETARVQLRGMKWSLSNRLDDIDFANDIALLSQRYIATENKITAVGSRSTLRRQKAWECTQPTMTVSQIEERKLKISITSHPRAMSSIRRDIKTRFEKTTAAFRMLGQIWRSHILSTNTKLKVSNTSVETVLLHACETWQVSKLLNSKCWQTLNVCEKISPKHPSSEIVRQTRM</sequence>
<dbReference type="Pfam" id="PF20049">
    <property type="entry name" value="DUF6451"/>
    <property type="match status" value="1"/>
</dbReference>